<evidence type="ECO:0000259" key="6">
    <source>
        <dbReference type="Pfam" id="PF09864"/>
    </source>
</evidence>
<evidence type="ECO:0000313" key="8">
    <source>
        <dbReference type="Proteomes" id="UP000188912"/>
    </source>
</evidence>
<evidence type="ECO:0000256" key="2">
    <source>
        <dbReference type="ARBA" id="ARBA00023136"/>
    </source>
</evidence>
<dbReference type="Gene3D" id="2.40.128.200">
    <property type="match status" value="1"/>
</dbReference>
<feature type="domain" description="C-type lysozyme inhibitor" evidence="6">
    <location>
        <begin position="35"/>
        <end position="106"/>
    </location>
</feature>
<evidence type="ECO:0000313" key="7">
    <source>
        <dbReference type="EMBL" id="AQS41824.1"/>
    </source>
</evidence>
<gene>
    <name evidence="7" type="primary">mliC</name>
    <name evidence="7" type="ORF">BHV28_11360</name>
</gene>
<keyword evidence="2" id="KW-0472">Membrane</keyword>
<dbReference type="Pfam" id="PF09864">
    <property type="entry name" value="MliC"/>
    <property type="match status" value="1"/>
</dbReference>
<name>A0A1U9JVC4_9HYPH</name>
<dbReference type="AlphaFoldDB" id="A0A1U9JVC4"/>
<dbReference type="SUPFAM" id="SSF141488">
    <property type="entry name" value="YdhA-like"/>
    <property type="match status" value="1"/>
</dbReference>
<protein>
    <submittedName>
        <fullName evidence="7">Membrane-bound lysozyme-inhibitor of c-type lysozyme</fullName>
    </submittedName>
</protein>
<organism evidence="7 8">
    <name type="scientific">Candidatus Tokpelaia hoelldobleri</name>
    <dbReference type="NCBI Taxonomy" id="1902579"/>
    <lineage>
        <taxon>Bacteria</taxon>
        <taxon>Pseudomonadati</taxon>
        <taxon>Pseudomonadota</taxon>
        <taxon>Alphaproteobacteria</taxon>
        <taxon>Hyphomicrobiales</taxon>
        <taxon>Candidatus Tokpelaia</taxon>
    </lineage>
</organism>
<feature type="signal peptide" evidence="5">
    <location>
        <begin position="1"/>
        <end position="19"/>
    </location>
</feature>
<accession>A0A1U9JVC4</accession>
<sequence length="122" mass="13524">MHRFYLFLMMIFALSPAQAQDGTGASPDTLVPTHYICERNVQVPVVYINTTGGNSYAILAVEGKQVAMHQMVSASGAHYIALDEQDSYRWYTKGDEAFLAWLAADHTAQEQTLLAHCKAVED</sequence>
<keyword evidence="8" id="KW-1185">Reference proteome</keyword>
<keyword evidence="3" id="KW-0564">Palmitate</keyword>
<reference evidence="7 8" key="1">
    <citation type="journal article" date="2010" name="Science">
        <title>Genomic comparison of the ants Camponotus floridanus and Harpegnathos saltator.</title>
        <authorList>
            <person name="Bonasio R."/>
            <person name="Zhang G."/>
            <person name="Ye C."/>
            <person name="Mutti N.S."/>
            <person name="Fang X."/>
            <person name="Qin N."/>
            <person name="Donahue G."/>
            <person name="Yang P."/>
            <person name="Li Q."/>
            <person name="Li C."/>
            <person name="Zhang P."/>
            <person name="Huang Z."/>
            <person name="Berger S.L."/>
            <person name="Reinberg D."/>
            <person name="Wang J."/>
            <person name="Liebig J."/>
        </authorList>
    </citation>
    <scope>NUCLEOTIDE SEQUENCE [LARGE SCALE GENOMIC DNA]</scope>
    <source>
        <strain evidence="7 8">Hsal</strain>
    </source>
</reference>
<dbReference type="STRING" id="1902579.BHV28_11360"/>
<dbReference type="Proteomes" id="UP000188912">
    <property type="component" value="Chromosome"/>
</dbReference>
<dbReference type="InterPro" id="IPR036328">
    <property type="entry name" value="MliC_sf"/>
</dbReference>
<reference evidence="7 8" key="2">
    <citation type="journal article" date="2016" name="Sci. Rep.">
        <title>The genome of Rhizobiales bacteria in predatory ants reveals urease gene functions but no genes for nitrogen fixation.</title>
        <authorList>
            <person name="Neuvonen M.M."/>
            <person name="Tamarit D."/>
            <person name="Naslund K."/>
            <person name="Liebig J."/>
            <person name="Feldhaar H."/>
            <person name="Moran N.A."/>
            <person name="Guy L."/>
            <person name="Andersson S.G."/>
        </authorList>
    </citation>
    <scope>NUCLEOTIDE SEQUENCE [LARGE SCALE GENOMIC DNA]</scope>
    <source>
        <strain evidence="7 8">Hsal</strain>
    </source>
</reference>
<proteinExistence type="predicted"/>
<evidence type="ECO:0000256" key="5">
    <source>
        <dbReference type="SAM" id="SignalP"/>
    </source>
</evidence>
<evidence type="ECO:0000256" key="4">
    <source>
        <dbReference type="ARBA" id="ARBA00023288"/>
    </source>
</evidence>
<evidence type="ECO:0000256" key="3">
    <source>
        <dbReference type="ARBA" id="ARBA00023139"/>
    </source>
</evidence>
<keyword evidence="1 5" id="KW-0732">Signal</keyword>
<feature type="chain" id="PRO_5012143288" evidence="5">
    <location>
        <begin position="20"/>
        <end position="122"/>
    </location>
</feature>
<keyword evidence="4" id="KW-0449">Lipoprotein</keyword>
<dbReference type="KEGG" id="thd:BHV28_11360"/>
<dbReference type="EMBL" id="CP017315">
    <property type="protein sequence ID" value="AQS41824.1"/>
    <property type="molecule type" value="Genomic_DNA"/>
</dbReference>
<dbReference type="InterPro" id="IPR018660">
    <property type="entry name" value="MliC"/>
</dbReference>
<evidence type="ECO:0000256" key="1">
    <source>
        <dbReference type="ARBA" id="ARBA00022729"/>
    </source>
</evidence>